<evidence type="ECO:0000256" key="1">
    <source>
        <dbReference type="SAM" id="MobiDB-lite"/>
    </source>
</evidence>
<dbReference type="InterPro" id="IPR011600">
    <property type="entry name" value="Pept_C14_caspase"/>
</dbReference>
<reference evidence="3 4" key="1">
    <citation type="journal article" date="2015" name="G3 (Bethesda)">
        <title>Insights into Ongoing Evolution of the Hexachlorocyclohexane Catabolic Pathway from Comparative Genomics of Ten Sphingomonadaceae Strains.</title>
        <authorList>
            <person name="Pearce S.L."/>
            <person name="Oakeshott J.G."/>
            <person name="Pandey G."/>
        </authorList>
    </citation>
    <scope>NUCLEOTIDE SEQUENCE [LARGE SCALE GENOMIC DNA]</scope>
    <source>
        <strain evidence="3 4">LL02</strain>
    </source>
</reference>
<dbReference type="PROSITE" id="PS50208">
    <property type="entry name" value="CASPASE_P20"/>
    <property type="match status" value="1"/>
</dbReference>
<proteinExistence type="predicted"/>
<evidence type="ECO:0000259" key="2">
    <source>
        <dbReference type="PROSITE" id="PS50208"/>
    </source>
</evidence>
<comment type="caution">
    <text evidence="3">The sequence shown here is derived from an EMBL/GenBank/DDBJ whole genome shotgun (WGS) entry which is preliminary data.</text>
</comment>
<feature type="compositionally biased region" description="Polar residues" evidence="1">
    <location>
        <begin position="454"/>
        <end position="468"/>
    </location>
</feature>
<dbReference type="Proteomes" id="UP000052268">
    <property type="component" value="Unassembled WGS sequence"/>
</dbReference>
<dbReference type="InterPro" id="IPR001309">
    <property type="entry name" value="Pept_C14_p20"/>
</dbReference>
<evidence type="ECO:0000313" key="3">
    <source>
        <dbReference type="EMBL" id="KMS56632.1"/>
    </source>
</evidence>
<dbReference type="PANTHER" id="PTHR48104">
    <property type="entry name" value="METACASPASE-4"/>
    <property type="match status" value="1"/>
</dbReference>
<dbReference type="GO" id="GO:0005737">
    <property type="term" value="C:cytoplasm"/>
    <property type="evidence" value="ECO:0007669"/>
    <property type="project" value="TreeGrafter"/>
</dbReference>
<dbReference type="AlphaFoldDB" id="A0A0J7XYR4"/>
<accession>A0A0J7XYR4</accession>
<gene>
    <name evidence="3" type="ORF">V474_14370</name>
</gene>
<dbReference type="InterPro" id="IPR050452">
    <property type="entry name" value="Metacaspase"/>
</dbReference>
<dbReference type="InterPro" id="IPR029030">
    <property type="entry name" value="Caspase-like_dom_sf"/>
</dbReference>
<evidence type="ECO:0000313" key="4">
    <source>
        <dbReference type="Proteomes" id="UP000052268"/>
    </source>
</evidence>
<dbReference type="OrthoDB" id="1491023at2"/>
<sequence>MSMKATDGAKWITVKKVKGNIPAAEFIDLYRGHNAISQAGPDATAAADAGHSLSHYLLTADGTLIASRRAITGKEPVELLALLDADAAEELNSGQHKLLGDLDSFLGAWNKDAAAPLPPFLEAVEGTPSRYRPGEARGAVPRQAPPMPPAPSWPPYLDPGPFSGSPEQLRALAPHMINLRKGRLSDDGIAATSPADLDRIVAGIAEKCKAGGYKLMLYAHGGLTNERYGLAMAWAYHRWWLAHGIYPLFFVWETGGLETFWQILDSNQRHDRAVSRDIWDHTTDLVVERLGAKIGSVLWRAMKDSAARASDANGGAHIFVEKLAAKWTQPGEIFAIGHSAGSIFHAHLLPLLCASKFRVKQVHFLAPAVTNALFDAQLAPLIGSRIEEALLFGLSREAERADNCAGAYRKSLLYLVSRAFEEKRDTPILGMEDFHRGDAKLEKAFGRNIFLSPTEPSTPLDSASTSRTHGGFDNDAPTMESVLRRMLGIPATIQVAPPFPAGEPRLARAISEPNYYGVPQELFRAGFAAPLPVADPVTGGDAAPTPIPQANPGSVRVGAQKIALCIGNNAFPDGMALFGCINDANTWAQTFRGQGFESKVLVDLHAGEIRDAIRSTLLRSRAGDTVFIHISSHGSQVLDVDGDELADNQFTDTLDEALVAIDWRDGGLIVDDEWPALLAVPQGVKLVRFHDFCHSGRSSRMALADTSRRRKRSVSLPDEIARKAYAAAPKRAKGSARVAAYGAELPYLTFCACLPHESAIEENGSGLFTRAAARVLQGQGASLSAQAAFEAIAREMRGDPQKPLLEGSDVLAASALFGGLS</sequence>
<dbReference type="GO" id="GO:0006508">
    <property type="term" value="P:proteolysis"/>
    <property type="evidence" value="ECO:0007669"/>
    <property type="project" value="InterPro"/>
</dbReference>
<dbReference type="PANTHER" id="PTHR48104:SF30">
    <property type="entry name" value="METACASPASE-1"/>
    <property type="match status" value="1"/>
</dbReference>
<dbReference type="Pfam" id="PF00656">
    <property type="entry name" value="Peptidase_C14"/>
    <property type="match status" value="1"/>
</dbReference>
<name>A0A0J7XYR4_9SPHN</name>
<dbReference type="Gene3D" id="3.40.50.1460">
    <property type="match status" value="1"/>
</dbReference>
<dbReference type="SUPFAM" id="SSF52129">
    <property type="entry name" value="Caspase-like"/>
    <property type="match status" value="1"/>
</dbReference>
<protein>
    <recommendedName>
        <fullName evidence="2">Caspase family p20 domain-containing protein</fullName>
    </recommendedName>
</protein>
<organism evidence="3 4">
    <name type="scientific">Novosphingobium barchaimii LL02</name>
    <dbReference type="NCBI Taxonomy" id="1114963"/>
    <lineage>
        <taxon>Bacteria</taxon>
        <taxon>Pseudomonadati</taxon>
        <taxon>Pseudomonadota</taxon>
        <taxon>Alphaproteobacteria</taxon>
        <taxon>Sphingomonadales</taxon>
        <taxon>Sphingomonadaceae</taxon>
        <taxon>Novosphingobium</taxon>
    </lineage>
</organism>
<feature type="domain" description="Caspase family p20" evidence="2">
    <location>
        <begin position="559"/>
        <end position="636"/>
    </location>
</feature>
<dbReference type="GO" id="GO:0004197">
    <property type="term" value="F:cysteine-type endopeptidase activity"/>
    <property type="evidence" value="ECO:0007669"/>
    <property type="project" value="InterPro"/>
</dbReference>
<keyword evidence="4" id="KW-1185">Reference proteome</keyword>
<dbReference type="RefSeq" id="WP_059151016.1">
    <property type="nucleotide sequence ID" value="NZ_KQ130453.1"/>
</dbReference>
<feature type="region of interest" description="Disordered" evidence="1">
    <location>
        <begin position="450"/>
        <end position="475"/>
    </location>
</feature>
<dbReference type="EMBL" id="JACU01000004">
    <property type="protein sequence ID" value="KMS56632.1"/>
    <property type="molecule type" value="Genomic_DNA"/>
</dbReference>
<dbReference type="PATRIC" id="fig|1114963.3.peg.1690"/>